<keyword evidence="1" id="KW-0472">Membrane</keyword>
<dbReference type="HOGENOM" id="CLU_536088_0_0_9"/>
<protein>
    <submittedName>
        <fullName evidence="2">Glucosyl transferase GtrII</fullName>
    </submittedName>
</protein>
<dbReference type="eggNOG" id="ENOG50339Z2">
    <property type="taxonomic scope" value="Bacteria"/>
</dbReference>
<sequence>MKENLNENVINMKKLEFESSNIKIFITHLIFVGIAYAMFLKMHFSVDSYAIIYDNLGMQYLMQGRMVTYFLNLIFNKLNINPTLNQQIFSVYLIICIAASSTILFSIISKYLQSLKFSQWILVNISIILSFINVFLLEWFLYPEITFFLGTGLVSTVAAIYILNKGNRIINIIGSFLFLMISMGIYQANLGIFIIYSLVICLIKNKMNLNMVSVKESFLVLFIGFSNSVLNVLLLKLAIVLGIAVKGDRAPSFSFEVIKTNMEGVLRVQKSIWNNAYNFLPKYSVSIFGIVLFFMLGYLLRKNKYCKKNIAYFICVIVINYLIIFAPHLFTSNLWLAQRTIVGFFVFLSSLIILVMFNCKNNKRMERALLVISSTFLIINYIQIQNIGINHMESNRLDQEYVSMINQEIEKYENQNNIKVKYIAAENDTKPTYNYKNIGYSIYDTNIRAFITPWANVNMINYFSDKDYIKVPMDSTIYEKYFKGKNWDEFSKDEQFIFVGDTLYLILY</sequence>
<dbReference type="InterPro" id="IPR025686">
    <property type="entry name" value="Glucos_trans_II"/>
</dbReference>
<accession>U5MX39</accession>
<dbReference type="PATRIC" id="fig|1345695.10.peg.2093"/>
<reference evidence="2 3" key="1">
    <citation type="journal article" date="2013" name="Genome Announc.">
        <title>Complete Genome Sequence of the Solvent Producer Clostridium saccharobutylicum NCP262 (DSM 13864).</title>
        <authorList>
            <person name="Poehlein A."/>
            <person name="Hartwich K."/>
            <person name="Krabben P."/>
            <person name="Ehrenreich A."/>
            <person name="Liebl W."/>
            <person name="Durre P."/>
            <person name="Gottschalk G."/>
            <person name="Daniel R."/>
        </authorList>
    </citation>
    <scope>NUCLEOTIDE SEQUENCE [LARGE SCALE GENOMIC DNA]</scope>
    <source>
        <strain evidence="2">DSM 13864</strain>
    </source>
</reference>
<feature type="transmembrane region" description="Helical" evidence="1">
    <location>
        <begin position="145"/>
        <end position="163"/>
    </location>
</feature>
<feature type="transmembrane region" description="Helical" evidence="1">
    <location>
        <begin position="169"/>
        <end position="199"/>
    </location>
</feature>
<feature type="transmembrane region" description="Helical" evidence="1">
    <location>
        <begin position="120"/>
        <end position="140"/>
    </location>
</feature>
<name>U5MX39_CLOSA</name>
<dbReference type="KEGG" id="csb:CLSA_c42000"/>
<feature type="transmembrane region" description="Helical" evidence="1">
    <location>
        <begin position="336"/>
        <end position="356"/>
    </location>
</feature>
<feature type="transmembrane region" description="Helical" evidence="1">
    <location>
        <begin position="219"/>
        <end position="245"/>
    </location>
</feature>
<dbReference type="AlphaFoldDB" id="U5MX39"/>
<proteinExistence type="predicted"/>
<dbReference type="OrthoDB" id="1993656at2"/>
<dbReference type="Pfam" id="PF14264">
    <property type="entry name" value="Glucos_trans_II"/>
    <property type="match status" value="1"/>
</dbReference>
<feature type="transmembrane region" description="Helical" evidence="1">
    <location>
        <begin position="312"/>
        <end position="330"/>
    </location>
</feature>
<dbReference type="GO" id="GO:0016740">
    <property type="term" value="F:transferase activity"/>
    <property type="evidence" value="ECO:0007669"/>
    <property type="project" value="UniProtKB-KW"/>
</dbReference>
<evidence type="ECO:0000256" key="1">
    <source>
        <dbReference type="SAM" id="Phobius"/>
    </source>
</evidence>
<feature type="transmembrane region" description="Helical" evidence="1">
    <location>
        <begin position="60"/>
        <end position="76"/>
    </location>
</feature>
<dbReference type="GeneID" id="55476482"/>
<keyword evidence="1" id="KW-0812">Transmembrane</keyword>
<keyword evidence="3" id="KW-1185">Reference proteome</keyword>
<gene>
    <name evidence="2" type="primary">gtrII</name>
    <name evidence="2" type="ORF">CLSA_c42000</name>
</gene>
<organism evidence="2 3">
    <name type="scientific">Clostridium saccharobutylicum DSM 13864</name>
    <dbReference type="NCBI Taxonomy" id="1345695"/>
    <lineage>
        <taxon>Bacteria</taxon>
        <taxon>Bacillati</taxon>
        <taxon>Bacillota</taxon>
        <taxon>Clostridia</taxon>
        <taxon>Eubacteriales</taxon>
        <taxon>Clostridiaceae</taxon>
        <taxon>Clostridium</taxon>
    </lineage>
</organism>
<dbReference type="Proteomes" id="UP000017118">
    <property type="component" value="Chromosome"/>
</dbReference>
<feature type="transmembrane region" description="Helical" evidence="1">
    <location>
        <begin position="21"/>
        <end position="40"/>
    </location>
</feature>
<keyword evidence="2" id="KW-0808">Transferase</keyword>
<evidence type="ECO:0000313" key="2">
    <source>
        <dbReference type="EMBL" id="AGX45160.1"/>
    </source>
</evidence>
<dbReference type="EMBL" id="CP006721">
    <property type="protein sequence ID" value="AGX45160.1"/>
    <property type="molecule type" value="Genomic_DNA"/>
</dbReference>
<feature type="transmembrane region" description="Helical" evidence="1">
    <location>
        <begin position="283"/>
        <end position="300"/>
    </location>
</feature>
<dbReference type="RefSeq" id="WP_022750135.1">
    <property type="nucleotide sequence ID" value="NC_022571.1"/>
</dbReference>
<evidence type="ECO:0000313" key="3">
    <source>
        <dbReference type="Proteomes" id="UP000017118"/>
    </source>
</evidence>
<keyword evidence="1" id="KW-1133">Transmembrane helix</keyword>
<feature type="transmembrane region" description="Helical" evidence="1">
    <location>
        <begin position="88"/>
        <end position="108"/>
    </location>
</feature>